<dbReference type="InterPro" id="IPR000639">
    <property type="entry name" value="Epox_hydrolase-like"/>
</dbReference>
<dbReference type="AlphaFoldDB" id="A0A8T1G5Z3"/>
<dbReference type="Gene3D" id="3.40.50.1820">
    <property type="entry name" value="alpha/beta hydrolase"/>
    <property type="match status" value="2"/>
</dbReference>
<accession>A0A8T1G5Z3</accession>
<evidence type="ECO:0000259" key="1">
    <source>
        <dbReference type="Pfam" id="PF12697"/>
    </source>
</evidence>
<dbReference type="Proteomes" id="UP000697107">
    <property type="component" value="Unassembled WGS sequence"/>
</dbReference>
<gene>
    <name evidence="2" type="ORF">PC118_g7286</name>
</gene>
<dbReference type="InterPro" id="IPR000073">
    <property type="entry name" value="AB_hydrolase_1"/>
</dbReference>
<dbReference type="InterPro" id="IPR029058">
    <property type="entry name" value="AB_hydrolase_fold"/>
</dbReference>
<dbReference type="EMBL" id="RCML01000172">
    <property type="protein sequence ID" value="KAG2987412.1"/>
    <property type="molecule type" value="Genomic_DNA"/>
</dbReference>
<evidence type="ECO:0000313" key="2">
    <source>
        <dbReference type="EMBL" id="KAG2987412.1"/>
    </source>
</evidence>
<dbReference type="Pfam" id="PF12697">
    <property type="entry name" value="Abhydrolase_6"/>
    <property type="match status" value="1"/>
</dbReference>
<dbReference type="PANTHER" id="PTHR47533:SF4">
    <property type="entry name" value="AB HYDROLASE-1 DOMAIN-CONTAINING PROTEIN"/>
    <property type="match status" value="1"/>
</dbReference>
<dbReference type="SUPFAM" id="SSF53474">
    <property type="entry name" value="alpha/beta-Hydrolases"/>
    <property type="match status" value="2"/>
</dbReference>
<dbReference type="PANTHER" id="PTHR47533">
    <property type="entry name" value="PROTEIN CBG21859"/>
    <property type="match status" value="1"/>
</dbReference>
<dbReference type="GO" id="GO:0003824">
    <property type="term" value="F:catalytic activity"/>
    <property type="evidence" value="ECO:0007669"/>
    <property type="project" value="InterPro"/>
</dbReference>
<feature type="domain" description="AB hydrolase-1" evidence="1">
    <location>
        <begin position="7"/>
        <end position="136"/>
    </location>
</feature>
<dbReference type="PRINTS" id="PR00412">
    <property type="entry name" value="EPOXHYDRLASE"/>
</dbReference>
<evidence type="ECO:0000313" key="3">
    <source>
        <dbReference type="Proteomes" id="UP000697107"/>
    </source>
</evidence>
<reference evidence="2" key="1">
    <citation type="submission" date="2018-10" db="EMBL/GenBank/DDBJ databases">
        <title>Effector identification in a new, highly contiguous assembly of the strawberry crown rot pathogen Phytophthora cactorum.</title>
        <authorList>
            <person name="Armitage A.D."/>
            <person name="Nellist C.F."/>
            <person name="Bates H."/>
            <person name="Vickerstaff R.J."/>
            <person name="Harrison R.J."/>
        </authorList>
    </citation>
    <scope>NUCLEOTIDE SEQUENCE</scope>
    <source>
        <strain evidence="2">P415</strain>
    </source>
</reference>
<name>A0A8T1G5Z3_9STRA</name>
<organism evidence="2 3">
    <name type="scientific">Phytophthora cactorum</name>
    <dbReference type="NCBI Taxonomy" id="29920"/>
    <lineage>
        <taxon>Eukaryota</taxon>
        <taxon>Sar</taxon>
        <taxon>Stramenopiles</taxon>
        <taxon>Oomycota</taxon>
        <taxon>Peronosporomycetes</taxon>
        <taxon>Peronosporales</taxon>
        <taxon>Peronosporaceae</taxon>
        <taxon>Phytophthora</taxon>
    </lineage>
</organism>
<protein>
    <recommendedName>
        <fullName evidence="1">AB hydrolase-1 domain-containing protein</fullName>
    </recommendedName>
</protein>
<dbReference type="VEuPathDB" id="FungiDB:PC110_g13590"/>
<dbReference type="VEuPathDB" id="FungiDB:PC110_g13591"/>
<dbReference type="InterPro" id="IPR010463">
    <property type="entry name" value="DUF1057"/>
</dbReference>
<proteinExistence type="predicted"/>
<dbReference type="Pfam" id="PF06342">
    <property type="entry name" value="DUF1057"/>
    <property type="match status" value="1"/>
</dbReference>
<sequence>MLAEQQPGLRLIGVNLPGYMGSEVEKAHYLKTVSALRAAEVVLQAIRQLCGTIETDGDDIFLVGHSFGAHTVINMAAMNETQRIAGDNVTAIRLRGITMLAPAGTTTSPCLYSLFAQVLSEVNMLRRFSRPLPRREAYIKTVFAVNQQQYSILSFLPSRKKLIPRGSRAAPPPLPLPEYIEMKDRCKIEYVDIQPKTDNTTDKPATIVVLHGAPGSYQDFRYLIPLVQRPGVRIVGINLPGYEGSTVAKSHYLETISALPTAQLTFDALQQLTSTSESVFLLGHSFGAQTAINMAALKAAKSRTALNIRGLALLAPVGCSPHHVMRPRANALVIKMLGSGNAFLASLASRAVKAIYTKLLRFPADWPADPFVAAVVRAGTTDFKLAREQVALLKRLRMPTLVAWSKSDEYIQEAIPTELGELCYPGPRLAFAGGGHNIQKTRVDPIATAINDWIAGVMANKSGSPDDQKTQYLP</sequence>
<comment type="caution">
    <text evidence="2">The sequence shown here is derived from an EMBL/GenBank/DDBJ whole genome shotgun (WGS) entry which is preliminary data.</text>
</comment>